<keyword evidence="1" id="KW-0732">Signal</keyword>
<dbReference type="InterPro" id="IPR018642">
    <property type="entry name" value="DUF2066"/>
</dbReference>
<accession>A0A4Q8L905</accession>
<feature type="chain" id="PRO_5020683824" evidence="1">
    <location>
        <begin position="24"/>
        <end position="357"/>
    </location>
</feature>
<dbReference type="EMBL" id="SHMC01000004">
    <property type="protein sequence ID" value="TAA24582.1"/>
    <property type="molecule type" value="Genomic_DNA"/>
</dbReference>
<reference evidence="2 3" key="1">
    <citation type="submission" date="2019-02" db="EMBL/GenBank/DDBJ databases">
        <title>WGS of Pseudoxanthomonas species novum from clinical isolates.</title>
        <authorList>
            <person name="Bernier A.-M."/>
            <person name="Bernard K."/>
            <person name="Vachon A."/>
        </authorList>
    </citation>
    <scope>NUCLEOTIDE SEQUENCE [LARGE SCALE GENOMIC DNA]</scope>
    <source>
        <strain evidence="2 3">NML171200</strain>
    </source>
</reference>
<sequence length="357" mass="37400">MRRLHALAAAAALLLFCALPAAAQDGLRTEGDVAKAQGLYEAEVTVPSQSEGDRNGGLARALGQVLGKVSGDRNAAARPGVAAELRNARNYLDSYDYRQDQGTSATGAPSFRTTLIARFDPQKVDVLASVLGLPVWPQPRAKPVLWLAIDDGSGPRLVGVQQSGAARSVLDRAVDRGYRLGLPQGTAAEAALAAAIWRGDTAAVASASARYAPPMQLIGKLYRGKSGWVAEWTFVDGGKVLATSSSDNADARQAMATGADVAADALVKRYAKQAVGGQPGTYRILVSGIRSAEDYVRLSAALQQTAVVRRIAPVRAQGDVLELDLDLLSGVDGLQRMLGQDGPLVGGDGDPPQFYLK</sequence>
<dbReference type="Proteomes" id="UP000292627">
    <property type="component" value="Unassembled WGS sequence"/>
</dbReference>
<evidence type="ECO:0000313" key="3">
    <source>
        <dbReference type="Proteomes" id="UP000292627"/>
    </source>
</evidence>
<dbReference type="RefSeq" id="WP_130551854.1">
    <property type="nucleotide sequence ID" value="NZ_SHMC01000004.1"/>
</dbReference>
<comment type="caution">
    <text evidence="2">The sequence shown here is derived from an EMBL/GenBank/DDBJ whole genome shotgun (WGS) entry which is preliminary data.</text>
</comment>
<evidence type="ECO:0000256" key="1">
    <source>
        <dbReference type="SAM" id="SignalP"/>
    </source>
</evidence>
<name>A0A4Q8L905_9GAMM</name>
<feature type="signal peptide" evidence="1">
    <location>
        <begin position="1"/>
        <end position="23"/>
    </location>
</feature>
<gene>
    <name evidence="2" type="ORF">EA660_12745</name>
</gene>
<dbReference type="Pfam" id="PF09839">
    <property type="entry name" value="DUF2066"/>
    <property type="match status" value="1"/>
</dbReference>
<dbReference type="AlphaFoldDB" id="A0A4Q8L905"/>
<dbReference type="OrthoDB" id="6195299at2"/>
<evidence type="ECO:0000313" key="2">
    <source>
        <dbReference type="EMBL" id="TAA24582.1"/>
    </source>
</evidence>
<organism evidence="2 3">
    <name type="scientific">Pseudoxanthomonas winnipegensis</name>
    <dbReference type="NCBI Taxonomy" id="2480810"/>
    <lineage>
        <taxon>Bacteria</taxon>
        <taxon>Pseudomonadati</taxon>
        <taxon>Pseudomonadota</taxon>
        <taxon>Gammaproteobacteria</taxon>
        <taxon>Lysobacterales</taxon>
        <taxon>Lysobacteraceae</taxon>
        <taxon>Pseudoxanthomonas</taxon>
    </lineage>
</organism>
<protein>
    <submittedName>
        <fullName evidence="2">DUF2066 domain-containing protein</fullName>
    </submittedName>
</protein>
<proteinExistence type="predicted"/>